<name>K1RLK9_MAGGI</name>
<protein>
    <submittedName>
        <fullName evidence="1">Uncharacterized protein</fullName>
    </submittedName>
</protein>
<evidence type="ECO:0000313" key="1">
    <source>
        <dbReference type="EMBL" id="EKC35226.1"/>
    </source>
</evidence>
<dbReference type="HOGENOM" id="CLU_1526667_0_0_1"/>
<dbReference type="InParanoid" id="K1RLK9"/>
<proteinExistence type="predicted"/>
<accession>K1RLK9</accession>
<organism evidence="1">
    <name type="scientific">Magallana gigas</name>
    <name type="common">Pacific oyster</name>
    <name type="synonym">Crassostrea gigas</name>
    <dbReference type="NCBI Taxonomy" id="29159"/>
    <lineage>
        <taxon>Eukaryota</taxon>
        <taxon>Metazoa</taxon>
        <taxon>Spiralia</taxon>
        <taxon>Lophotrochozoa</taxon>
        <taxon>Mollusca</taxon>
        <taxon>Bivalvia</taxon>
        <taxon>Autobranchia</taxon>
        <taxon>Pteriomorphia</taxon>
        <taxon>Ostreida</taxon>
        <taxon>Ostreoidea</taxon>
        <taxon>Ostreidae</taxon>
        <taxon>Magallana</taxon>
    </lineage>
</organism>
<dbReference type="AlphaFoldDB" id="K1RLK9"/>
<reference evidence="1" key="1">
    <citation type="journal article" date="2012" name="Nature">
        <title>The oyster genome reveals stress adaptation and complexity of shell formation.</title>
        <authorList>
            <person name="Zhang G."/>
            <person name="Fang X."/>
            <person name="Guo X."/>
            <person name="Li L."/>
            <person name="Luo R."/>
            <person name="Xu F."/>
            <person name="Yang P."/>
            <person name="Zhang L."/>
            <person name="Wang X."/>
            <person name="Qi H."/>
            <person name="Xiong Z."/>
            <person name="Que H."/>
            <person name="Xie Y."/>
            <person name="Holland P.W."/>
            <person name="Paps J."/>
            <person name="Zhu Y."/>
            <person name="Wu F."/>
            <person name="Chen Y."/>
            <person name="Wang J."/>
            <person name="Peng C."/>
            <person name="Meng J."/>
            <person name="Yang L."/>
            <person name="Liu J."/>
            <person name="Wen B."/>
            <person name="Zhang N."/>
            <person name="Huang Z."/>
            <person name="Zhu Q."/>
            <person name="Feng Y."/>
            <person name="Mount A."/>
            <person name="Hedgecock D."/>
            <person name="Xu Z."/>
            <person name="Liu Y."/>
            <person name="Domazet-Loso T."/>
            <person name="Du Y."/>
            <person name="Sun X."/>
            <person name="Zhang S."/>
            <person name="Liu B."/>
            <person name="Cheng P."/>
            <person name="Jiang X."/>
            <person name="Li J."/>
            <person name="Fan D."/>
            <person name="Wang W."/>
            <person name="Fu W."/>
            <person name="Wang T."/>
            <person name="Wang B."/>
            <person name="Zhang J."/>
            <person name="Peng Z."/>
            <person name="Li Y."/>
            <person name="Li N."/>
            <person name="Wang J."/>
            <person name="Chen M."/>
            <person name="He Y."/>
            <person name="Tan F."/>
            <person name="Song X."/>
            <person name="Zheng Q."/>
            <person name="Huang R."/>
            <person name="Yang H."/>
            <person name="Du X."/>
            <person name="Chen L."/>
            <person name="Yang M."/>
            <person name="Gaffney P.M."/>
            <person name="Wang S."/>
            <person name="Luo L."/>
            <person name="She Z."/>
            <person name="Ming Y."/>
            <person name="Huang W."/>
            <person name="Zhang S."/>
            <person name="Huang B."/>
            <person name="Zhang Y."/>
            <person name="Qu T."/>
            <person name="Ni P."/>
            <person name="Miao G."/>
            <person name="Wang J."/>
            <person name="Wang Q."/>
            <person name="Steinberg C.E."/>
            <person name="Wang H."/>
            <person name="Li N."/>
            <person name="Qian L."/>
            <person name="Zhang G."/>
            <person name="Li Y."/>
            <person name="Yang H."/>
            <person name="Liu X."/>
            <person name="Wang J."/>
            <person name="Yin Y."/>
            <person name="Wang J."/>
        </authorList>
    </citation>
    <scope>NUCLEOTIDE SEQUENCE [LARGE SCALE GENOMIC DNA]</scope>
    <source>
        <strain evidence="1">05x7-T-G4-1.051#20</strain>
    </source>
</reference>
<sequence length="176" mass="19646">MTIFGTEKTHIPMVCEACLNVDDKHSHYDKLTMFFYVLLSKVLLKWFSLIKLSDSKQHSVVLFINREGPRNIKNHTQLADTNITKKNVEVTTSAGHLILNMKTFTIVILLAGLLMAGHAQQASEEEDAPVRPTVVRDRNAVESASPEAIAKMIADFRRAVAEMGLTIDDLIADLNL</sequence>
<dbReference type="EMBL" id="JH816696">
    <property type="protein sequence ID" value="EKC35226.1"/>
    <property type="molecule type" value="Genomic_DNA"/>
</dbReference>
<gene>
    <name evidence="1" type="ORF">CGI_10019825</name>
</gene>